<comment type="subcellular location">
    <subcellularLocation>
        <location evidence="1">Cytoplasm</location>
    </subcellularLocation>
</comment>
<organism evidence="5 6">
    <name type="scientific">Mortierella isabellina</name>
    <name type="common">Filamentous fungus</name>
    <name type="synonym">Umbelopsis isabellina</name>
    <dbReference type="NCBI Taxonomy" id="91625"/>
    <lineage>
        <taxon>Eukaryota</taxon>
        <taxon>Fungi</taxon>
        <taxon>Fungi incertae sedis</taxon>
        <taxon>Mucoromycota</taxon>
        <taxon>Mucoromycotina</taxon>
        <taxon>Umbelopsidomycetes</taxon>
        <taxon>Umbelopsidales</taxon>
        <taxon>Umbelopsidaceae</taxon>
        <taxon>Umbelopsis</taxon>
    </lineage>
</organism>
<dbReference type="AlphaFoldDB" id="A0A8H7UKH3"/>
<dbReference type="Pfam" id="PF25479">
    <property type="entry name" value="Vts1"/>
    <property type="match status" value="1"/>
</dbReference>
<feature type="non-terminal residue" evidence="5">
    <location>
        <position position="1"/>
    </location>
</feature>
<evidence type="ECO:0000313" key="6">
    <source>
        <dbReference type="Proteomes" id="UP000654370"/>
    </source>
</evidence>
<proteinExistence type="predicted"/>
<dbReference type="InterPro" id="IPR057327">
    <property type="entry name" value="Vts1_dom"/>
</dbReference>
<feature type="region of interest" description="Disordered" evidence="3">
    <location>
        <begin position="214"/>
        <end position="238"/>
    </location>
</feature>
<reference evidence="5" key="1">
    <citation type="submission" date="2020-12" db="EMBL/GenBank/DDBJ databases">
        <title>Metabolic potential, ecology and presence of endohyphal bacteria is reflected in genomic diversity of Mucoromycotina.</title>
        <authorList>
            <person name="Muszewska A."/>
            <person name="Okrasinska A."/>
            <person name="Steczkiewicz K."/>
            <person name="Drgas O."/>
            <person name="Orlowska M."/>
            <person name="Perlinska-Lenart U."/>
            <person name="Aleksandrzak-Piekarczyk T."/>
            <person name="Szatraj K."/>
            <person name="Zielenkiewicz U."/>
            <person name="Pilsyk S."/>
            <person name="Malc E."/>
            <person name="Mieczkowski P."/>
            <person name="Kruszewska J.S."/>
            <person name="Biernat P."/>
            <person name="Pawlowska J."/>
        </authorList>
    </citation>
    <scope>NUCLEOTIDE SEQUENCE</scope>
    <source>
        <strain evidence="5">WA0000067209</strain>
    </source>
</reference>
<dbReference type="GO" id="GO:0000289">
    <property type="term" value="P:nuclear-transcribed mRNA poly(A) tail shortening"/>
    <property type="evidence" value="ECO:0007669"/>
    <property type="project" value="TreeGrafter"/>
</dbReference>
<evidence type="ECO:0000256" key="1">
    <source>
        <dbReference type="ARBA" id="ARBA00004496"/>
    </source>
</evidence>
<dbReference type="GO" id="GO:0003729">
    <property type="term" value="F:mRNA binding"/>
    <property type="evidence" value="ECO:0007669"/>
    <property type="project" value="TreeGrafter"/>
</dbReference>
<evidence type="ECO:0000256" key="2">
    <source>
        <dbReference type="ARBA" id="ARBA00022490"/>
    </source>
</evidence>
<dbReference type="PANTHER" id="PTHR12515:SF5">
    <property type="entry name" value="PROTEIN SMAUG"/>
    <property type="match status" value="1"/>
</dbReference>
<dbReference type="PANTHER" id="PTHR12515">
    <property type="entry name" value="STERILE ALPHA MOTIF DOMAIN CONTAINING PROTEIN 4-RELATED"/>
    <property type="match status" value="1"/>
</dbReference>
<sequence length="310" mass="34705">MLTRKVRKSRQKTGDFYYYVIFSANSYILLTAEALDRWFEDLQVYERSLEDMANASMDQNFKEELQHVEQWFRFLSEAERTAAVYSLLQHSTQVQARFFATVLQQIGKTDPVGALLSPANPEKADMQAQLAGAMVKAELEASQRLLSVLPYQTGHVNNCPPAPPNRRAMDRHSFALGDTEDYNNRMQAGRMGNEYLYSHKNFGLDDSPMTARAHLQATRGGGSPFASSNRPRSVVEGNDSSKLFANDWSFNSQQRGNVAGNIGDRANLNRPRSADISNWSLGKNVGGDDDRKYSTNSPWGRSPTVNSFAG</sequence>
<keyword evidence="6" id="KW-1185">Reference proteome</keyword>
<gene>
    <name evidence="5" type="ORF">INT43_007141</name>
</gene>
<dbReference type="GO" id="GO:0000932">
    <property type="term" value="C:P-body"/>
    <property type="evidence" value="ECO:0007669"/>
    <property type="project" value="TreeGrafter"/>
</dbReference>
<keyword evidence="2" id="KW-0963">Cytoplasm</keyword>
<name>A0A8H7UKH3_MORIS</name>
<protein>
    <recommendedName>
        <fullName evidence="4">RNA-binding protein vts1-like alpha-helical domain-containing protein</fullName>
    </recommendedName>
</protein>
<feature type="compositionally biased region" description="Polar residues" evidence="3">
    <location>
        <begin position="294"/>
        <end position="310"/>
    </location>
</feature>
<dbReference type="EMBL" id="JAEPQZ010000004">
    <property type="protein sequence ID" value="KAG2182214.1"/>
    <property type="molecule type" value="Genomic_DNA"/>
</dbReference>
<evidence type="ECO:0000313" key="5">
    <source>
        <dbReference type="EMBL" id="KAG2182214.1"/>
    </source>
</evidence>
<feature type="domain" description="RNA-binding protein vts1-like alpha-helical" evidence="4">
    <location>
        <begin position="65"/>
        <end position="108"/>
    </location>
</feature>
<evidence type="ECO:0000259" key="4">
    <source>
        <dbReference type="Pfam" id="PF25479"/>
    </source>
</evidence>
<accession>A0A8H7UKH3</accession>
<evidence type="ECO:0000256" key="3">
    <source>
        <dbReference type="SAM" id="MobiDB-lite"/>
    </source>
</evidence>
<comment type="caution">
    <text evidence="5">The sequence shown here is derived from an EMBL/GenBank/DDBJ whole genome shotgun (WGS) entry which is preliminary data.</text>
</comment>
<feature type="region of interest" description="Disordered" evidence="3">
    <location>
        <begin position="261"/>
        <end position="310"/>
    </location>
</feature>
<dbReference type="OrthoDB" id="2155283at2759"/>
<dbReference type="Proteomes" id="UP000654370">
    <property type="component" value="Unassembled WGS sequence"/>
</dbReference>
<dbReference type="InterPro" id="IPR050897">
    <property type="entry name" value="SMAUG/VTS1_RNA-bind"/>
</dbReference>